<feature type="compositionally biased region" description="Basic residues" evidence="1">
    <location>
        <begin position="7"/>
        <end position="20"/>
    </location>
</feature>
<feature type="non-terminal residue" evidence="2">
    <location>
        <position position="67"/>
    </location>
</feature>
<accession>A0A392T0J2</accession>
<comment type="caution">
    <text evidence="2">The sequence shown here is derived from an EMBL/GenBank/DDBJ whole genome shotgun (WGS) entry which is preliminary data.</text>
</comment>
<dbReference type="EMBL" id="LXQA010482332">
    <property type="protein sequence ID" value="MCI54628.1"/>
    <property type="molecule type" value="Genomic_DNA"/>
</dbReference>
<evidence type="ECO:0000256" key="1">
    <source>
        <dbReference type="SAM" id="MobiDB-lite"/>
    </source>
</evidence>
<evidence type="ECO:0000313" key="3">
    <source>
        <dbReference type="Proteomes" id="UP000265520"/>
    </source>
</evidence>
<keyword evidence="3" id="KW-1185">Reference proteome</keyword>
<dbReference type="AlphaFoldDB" id="A0A392T0J2"/>
<feature type="region of interest" description="Disordered" evidence="1">
    <location>
        <begin position="1"/>
        <end position="28"/>
    </location>
</feature>
<reference evidence="2 3" key="1">
    <citation type="journal article" date="2018" name="Front. Plant Sci.">
        <title>Red Clover (Trifolium pratense) and Zigzag Clover (T. medium) - A Picture of Genomic Similarities and Differences.</title>
        <authorList>
            <person name="Dluhosova J."/>
            <person name="Istvanek J."/>
            <person name="Nedelnik J."/>
            <person name="Repkova J."/>
        </authorList>
    </citation>
    <scope>NUCLEOTIDE SEQUENCE [LARGE SCALE GENOMIC DNA]</scope>
    <source>
        <strain evidence="3">cv. 10/8</strain>
        <tissue evidence="2">Leaf</tissue>
    </source>
</reference>
<name>A0A392T0J2_9FABA</name>
<dbReference type="Proteomes" id="UP000265520">
    <property type="component" value="Unassembled WGS sequence"/>
</dbReference>
<organism evidence="2 3">
    <name type="scientific">Trifolium medium</name>
    <dbReference type="NCBI Taxonomy" id="97028"/>
    <lineage>
        <taxon>Eukaryota</taxon>
        <taxon>Viridiplantae</taxon>
        <taxon>Streptophyta</taxon>
        <taxon>Embryophyta</taxon>
        <taxon>Tracheophyta</taxon>
        <taxon>Spermatophyta</taxon>
        <taxon>Magnoliopsida</taxon>
        <taxon>eudicotyledons</taxon>
        <taxon>Gunneridae</taxon>
        <taxon>Pentapetalae</taxon>
        <taxon>rosids</taxon>
        <taxon>fabids</taxon>
        <taxon>Fabales</taxon>
        <taxon>Fabaceae</taxon>
        <taxon>Papilionoideae</taxon>
        <taxon>50 kb inversion clade</taxon>
        <taxon>NPAAA clade</taxon>
        <taxon>Hologalegina</taxon>
        <taxon>IRL clade</taxon>
        <taxon>Trifolieae</taxon>
        <taxon>Trifolium</taxon>
    </lineage>
</organism>
<evidence type="ECO:0000313" key="2">
    <source>
        <dbReference type="EMBL" id="MCI54628.1"/>
    </source>
</evidence>
<proteinExistence type="predicted"/>
<protein>
    <submittedName>
        <fullName evidence="2">Uncharacterized protein</fullName>
    </submittedName>
</protein>
<sequence>MTTPFRGRSRGRGHSGRGRGRIYLPEDTPPDYTFPLLGDWTTVNYRSQFAGAIAAQAKKEKEEAASS</sequence>